<dbReference type="InterPro" id="IPR017871">
    <property type="entry name" value="ABC_transporter-like_CS"/>
</dbReference>
<keyword evidence="12" id="KW-1185">Reference proteome</keyword>
<name>A0A449BDF2_HAPAX</name>
<dbReference type="Pfam" id="PF00005">
    <property type="entry name" value="ABC_tran"/>
    <property type="match status" value="1"/>
</dbReference>
<dbReference type="AlphaFoldDB" id="A0A449BDF2"/>
<dbReference type="SUPFAM" id="SSF52540">
    <property type="entry name" value="P-loop containing nucleoside triphosphate hydrolases"/>
    <property type="match status" value="1"/>
</dbReference>
<dbReference type="EC" id="3.6.3.-" evidence="11"/>
<keyword evidence="2" id="KW-1003">Cell membrane</keyword>
<evidence type="ECO:0000256" key="9">
    <source>
        <dbReference type="SAM" id="Phobius"/>
    </source>
</evidence>
<dbReference type="InterPro" id="IPR003593">
    <property type="entry name" value="AAA+_ATPase"/>
</dbReference>
<keyword evidence="5 11" id="KW-0067">ATP-binding</keyword>
<dbReference type="InterPro" id="IPR003838">
    <property type="entry name" value="ABC3_permease_C"/>
</dbReference>
<dbReference type="GO" id="GO:0005886">
    <property type="term" value="C:plasma membrane"/>
    <property type="evidence" value="ECO:0007669"/>
    <property type="project" value="UniProtKB-SubCell"/>
</dbReference>
<dbReference type="PANTHER" id="PTHR24220">
    <property type="entry name" value="IMPORT ATP-BINDING PROTEIN"/>
    <property type="match status" value="1"/>
</dbReference>
<dbReference type="PROSITE" id="PS00211">
    <property type="entry name" value="ABC_TRANSPORTER_1"/>
    <property type="match status" value="1"/>
</dbReference>
<evidence type="ECO:0000256" key="3">
    <source>
        <dbReference type="ARBA" id="ARBA00022692"/>
    </source>
</evidence>
<sequence length="740" mass="85613">MNINNISKVFFENEPKEIKALKNISFEIINSGLVLISGESGSGKTTLLNIIAGIDSPTNGEIYPELNDRKGSFIFQDFQLFDDFSVYENMEIILGLKNINDSDLVYEALKKVNMEKFSESKINQLSGGQKQRVAIARAILLDFSILYCDEPTANLDKENKRAVAKILKKLSEDRLVLIVSHEENLWEDLYDQKLILEDGNIISNDIKSNNLVRVEKNNEEFKLKSSDAFKFSKKSIKKQKSKYITTLVLFILTLSTLILSMSISFNSNDISTYRTFASVDKPNLYYLEVDRVVEGMHELRSIPLNKTESYNKKYKSKMFYKPSRGYIDLGFEDITYNEILTTIIISDTYNGNIIENNSVVINDYIADKIIENSNYISYDEILGKEVILNNHKLNVEYIEQSKKIPNQEYQYEYDLFHRKQIYMNLSTFELIDNVNSKFFTANILKGEKETSIYIGKKTLEIDLNLGSTTNKNNEIIISEKYALENLVSDSSELAGLIGREITFEFFNKSYRQKNFDDYEKTKFVITGITRTSNYDVYFDSSVFDSFKNRFDNRKMINNFMRGIFIEEYDKNTISKLSKEGLYHNTFISTRIESTISSIKIISYIMYVVSGLFLIISLFLLLNVISTNMYGRKKEIGILQTIHVSLKQIFKIFIYDLAIIIVPAFLIAVIISSIEIHFFNLFLIKESISLIFWINYNLLAVICVVTICILISLLIILKTSNKLKRFTTVDVLYNRWKEKCL</sequence>
<evidence type="ECO:0000256" key="1">
    <source>
        <dbReference type="ARBA" id="ARBA00004429"/>
    </source>
</evidence>
<evidence type="ECO:0000256" key="4">
    <source>
        <dbReference type="ARBA" id="ARBA00022741"/>
    </source>
</evidence>
<evidence type="ECO:0000259" key="10">
    <source>
        <dbReference type="PROSITE" id="PS50893"/>
    </source>
</evidence>
<evidence type="ECO:0000313" key="12">
    <source>
        <dbReference type="Proteomes" id="UP000289841"/>
    </source>
</evidence>
<dbReference type="Pfam" id="PF02687">
    <property type="entry name" value="FtsX"/>
    <property type="match status" value="1"/>
</dbReference>
<evidence type="ECO:0000256" key="6">
    <source>
        <dbReference type="ARBA" id="ARBA00022989"/>
    </source>
</evidence>
<dbReference type="Gene3D" id="3.40.50.300">
    <property type="entry name" value="P-loop containing nucleotide triphosphate hydrolases"/>
    <property type="match status" value="1"/>
</dbReference>
<evidence type="ECO:0000256" key="7">
    <source>
        <dbReference type="ARBA" id="ARBA00023136"/>
    </source>
</evidence>
<evidence type="ECO:0000256" key="8">
    <source>
        <dbReference type="ARBA" id="ARBA00038388"/>
    </source>
</evidence>
<comment type="subcellular location">
    <subcellularLocation>
        <location evidence="1">Cell inner membrane</location>
        <topology evidence="1">Multi-pass membrane protein</topology>
    </subcellularLocation>
</comment>
<dbReference type="PROSITE" id="PS50893">
    <property type="entry name" value="ABC_TRANSPORTER_2"/>
    <property type="match status" value="1"/>
</dbReference>
<keyword evidence="3 9" id="KW-0812">Transmembrane</keyword>
<dbReference type="PANTHER" id="PTHR24220:SF86">
    <property type="entry name" value="ABC TRANSPORTER ABCH.1"/>
    <property type="match status" value="1"/>
</dbReference>
<dbReference type="PROSITE" id="PS00675">
    <property type="entry name" value="SIGMA54_INTERACT_1"/>
    <property type="match status" value="1"/>
</dbReference>
<feature type="transmembrane region" description="Helical" evidence="9">
    <location>
        <begin position="603"/>
        <end position="624"/>
    </location>
</feature>
<protein>
    <submittedName>
        <fullName evidence="11">ABC transporter ATP-binding protein</fullName>
        <ecNumber evidence="11">3.6.3.-</ecNumber>
    </submittedName>
</protein>
<dbReference type="KEGG" id="aaxa:NCTC10138_00829"/>
<dbReference type="EMBL" id="LR215048">
    <property type="protein sequence ID" value="VEU80458.1"/>
    <property type="molecule type" value="Genomic_DNA"/>
</dbReference>
<dbReference type="STRING" id="1278311.GCA_000428705_00947"/>
<dbReference type="InterPro" id="IPR015854">
    <property type="entry name" value="ABC_transpr_LolD-like"/>
</dbReference>
<comment type="similarity">
    <text evidence="8">Belongs to the ABC transporter superfamily. Macrolide exporter (TC 3.A.1.122) family.</text>
</comment>
<dbReference type="InterPro" id="IPR025662">
    <property type="entry name" value="Sigma_54_int_dom_ATP-bd_1"/>
</dbReference>
<feature type="transmembrane region" description="Helical" evidence="9">
    <location>
        <begin position="651"/>
        <end position="673"/>
    </location>
</feature>
<dbReference type="InterPro" id="IPR027417">
    <property type="entry name" value="P-loop_NTPase"/>
</dbReference>
<keyword evidence="6 9" id="KW-1133">Transmembrane helix</keyword>
<organism evidence="11 12">
    <name type="scientific">Haploplasma axanthum</name>
    <name type="common">Acholeplasma axanthum</name>
    <dbReference type="NCBI Taxonomy" id="29552"/>
    <lineage>
        <taxon>Bacteria</taxon>
        <taxon>Bacillati</taxon>
        <taxon>Mycoplasmatota</taxon>
        <taxon>Mollicutes</taxon>
        <taxon>Acholeplasmatales</taxon>
        <taxon>Acholeplasmataceae</taxon>
        <taxon>Haploplasma</taxon>
    </lineage>
</organism>
<reference evidence="11 12" key="1">
    <citation type="submission" date="2019-01" db="EMBL/GenBank/DDBJ databases">
        <authorList>
            <consortium name="Pathogen Informatics"/>
        </authorList>
    </citation>
    <scope>NUCLEOTIDE SEQUENCE [LARGE SCALE GENOMIC DNA]</scope>
    <source>
        <strain evidence="11 12">NCTC10138</strain>
    </source>
</reference>
<dbReference type="SMART" id="SM00382">
    <property type="entry name" value="AAA"/>
    <property type="match status" value="1"/>
</dbReference>
<gene>
    <name evidence="11" type="primary">macB_7</name>
    <name evidence="11" type="ORF">NCTC10138_00829</name>
</gene>
<feature type="transmembrane region" description="Helical" evidence="9">
    <location>
        <begin position="243"/>
        <end position="265"/>
    </location>
</feature>
<dbReference type="GO" id="GO:0016887">
    <property type="term" value="F:ATP hydrolysis activity"/>
    <property type="evidence" value="ECO:0007669"/>
    <property type="project" value="InterPro"/>
</dbReference>
<evidence type="ECO:0000256" key="2">
    <source>
        <dbReference type="ARBA" id="ARBA00022475"/>
    </source>
</evidence>
<feature type="transmembrane region" description="Helical" evidence="9">
    <location>
        <begin position="693"/>
        <end position="716"/>
    </location>
</feature>
<evidence type="ECO:0000256" key="5">
    <source>
        <dbReference type="ARBA" id="ARBA00022840"/>
    </source>
</evidence>
<evidence type="ECO:0000313" key="11">
    <source>
        <dbReference type="EMBL" id="VEU80458.1"/>
    </source>
</evidence>
<dbReference type="GO" id="GO:0022857">
    <property type="term" value="F:transmembrane transporter activity"/>
    <property type="evidence" value="ECO:0007669"/>
    <property type="project" value="TreeGrafter"/>
</dbReference>
<accession>A0A449BDF2</accession>
<keyword evidence="4" id="KW-0547">Nucleotide-binding</keyword>
<keyword evidence="7 9" id="KW-0472">Membrane</keyword>
<dbReference type="GO" id="GO:0005524">
    <property type="term" value="F:ATP binding"/>
    <property type="evidence" value="ECO:0007669"/>
    <property type="project" value="UniProtKB-KW"/>
</dbReference>
<dbReference type="InterPro" id="IPR003439">
    <property type="entry name" value="ABC_transporter-like_ATP-bd"/>
</dbReference>
<feature type="domain" description="ABC transporter" evidence="10">
    <location>
        <begin position="1"/>
        <end position="223"/>
    </location>
</feature>
<dbReference type="Proteomes" id="UP000289841">
    <property type="component" value="Chromosome"/>
</dbReference>
<proteinExistence type="inferred from homology"/>
<keyword evidence="11" id="KW-0378">Hydrolase</keyword>